<dbReference type="HOGENOM" id="CLU_082650_1_0_2"/>
<dbReference type="PANTHER" id="PTHR32322:SF18">
    <property type="entry name" value="S-ADENOSYLMETHIONINE_S-ADENOSYLHOMOCYSTEINE TRANSPORTER"/>
    <property type="match status" value="1"/>
</dbReference>
<evidence type="ECO:0000256" key="3">
    <source>
        <dbReference type="ARBA" id="ARBA00022692"/>
    </source>
</evidence>
<reference evidence="8 9" key="2">
    <citation type="journal article" date="2015" name="Genome Announc.">
        <title>Complete Genome Sequence of Hyperthermophilic Piezophilic Archaeon Palaeococcus pacificus DY20341T, Isolated from Deep-Sea Hydrothermal Sediments.</title>
        <authorList>
            <person name="Zeng X."/>
            <person name="Jebbar M."/>
            <person name="Shao Z."/>
        </authorList>
    </citation>
    <scope>NUCLEOTIDE SEQUENCE [LARGE SCALE GENOMIC DNA]</scope>
    <source>
        <strain evidence="8 9">DY20341</strain>
    </source>
</reference>
<comment type="subcellular location">
    <subcellularLocation>
        <location evidence="1">Cell membrane</location>
        <topology evidence="1">Multi-pass membrane protein</topology>
    </subcellularLocation>
</comment>
<keyword evidence="9" id="KW-1185">Reference proteome</keyword>
<feature type="transmembrane region" description="Helical" evidence="6">
    <location>
        <begin position="128"/>
        <end position="150"/>
    </location>
</feature>
<feature type="transmembrane region" description="Helical" evidence="6">
    <location>
        <begin position="83"/>
        <end position="116"/>
    </location>
</feature>
<evidence type="ECO:0000313" key="8">
    <source>
        <dbReference type="EMBL" id="AIF69787.1"/>
    </source>
</evidence>
<dbReference type="eggNOG" id="arCOG00272">
    <property type="taxonomic scope" value="Archaea"/>
</dbReference>
<evidence type="ECO:0000313" key="9">
    <source>
        <dbReference type="Proteomes" id="UP000027981"/>
    </source>
</evidence>
<feature type="domain" description="EamA" evidence="7">
    <location>
        <begin position="127"/>
        <end position="261"/>
    </location>
</feature>
<dbReference type="KEGG" id="ppac:PAP_06975"/>
<feature type="domain" description="EamA" evidence="7">
    <location>
        <begin position="10"/>
        <end position="115"/>
    </location>
</feature>
<evidence type="ECO:0000256" key="6">
    <source>
        <dbReference type="SAM" id="Phobius"/>
    </source>
</evidence>
<dbReference type="Proteomes" id="UP000027981">
    <property type="component" value="Chromosome"/>
</dbReference>
<gene>
    <name evidence="8" type="ORF">PAP_06975</name>
</gene>
<evidence type="ECO:0000256" key="5">
    <source>
        <dbReference type="ARBA" id="ARBA00023136"/>
    </source>
</evidence>
<dbReference type="InterPro" id="IPR000620">
    <property type="entry name" value="EamA_dom"/>
</dbReference>
<dbReference type="PANTHER" id="PTHR32322">
    <property type="entry name" value="INNER MEMBRANE TRANSPORTER"/>
    <property type="match status" value="1"/>
</dbReference>
<name>A0A075LUW9_9EURY</name>
<feature type="transmembrane region" description="Helical" evidence="6">
    <location>
        <begin position="245"/>
        <end position="262"/>
    </location>
</feature>
<dbReference type="AlphaFoldDB" id="A0A075LUW9"/>
<dbReference type="SUPFAM" id="SSF103481">
    <property type="entry name" value="Multidrug resistance efflux transporter EmrE"/>
    <property type="match status" value="2"/>
</dbReference>
<feature type="transmembrane region" description="Helical" evidence="6">
    <location>
        <begin position="189"/>
        <end position="208"/>
    </location>
</feature>
<organism evidence="8 9">
    <name type="scientific">Palaeococcus pacificus DY20341</name>
    <dbReference type="NCBI Taxonomy" id="1343739"/>
    <lineage>
        <taxon>Archaea</taxon>
        <taxon>Methanobacteriati</taxon>
        <taxon>Methanobacteriota</taxon>
        <taxon>Thermococci</taxon>
        <taxon>Thermococcales</taxon>
        <taxon>Thermococcaceae</taxon>
        <taxon>Palaeococcus</taxon>
    </lineage>
</organism>
<dbReference type="STRING" id="1343739.PAP_06975"/>
<evidence type="ECO:0000256" key="2">
    <source>
        <dbReference type="ARBA" id="ARBA00022475"/>
    </source>
</evidence>
<feature type="transmembrane region" description="Helical" evidence="6">
    <location>
        <begin position="12"/>
        <end position="32"/>
    </location>
</feature>
<dbReference type="InterPro" id="IPR037185">
    <property type="entry name" value="EmrE-like"/>
</dbReference>
<keyword evidence="2" id="KW-1003">Cell membrane</keyword>
<sequence>MGMKNKQAVSVNIVRLYFVSFLYAAIFLLTGSFEEILSLSSKQLLIAFISGQFGFVVGDYFFFNALKIAGVSRTVPVTSSYPLWAILWAVLFLGRSITAQIIIGALLIFAAIVLVRQTEEEEHTNPKGLIFAILAPISWSLAITTLDYLSSQISPLTLAGLRMMFATVGISFFIPRYKEELKSFTLKEFGVVSAAALFGLLIGQYAFVRAVGTIGSQIATPITAINPIISSTLAIAFLKEPPNRKIILSLILAVLGIVIISLA</sequence>
<dbReference type="InterPro" id="IPR050638">
    <property type="entry name" value="AA-Vitamin_Transporters"/>
</dbReference>
<accession>A0A075LUW9</accession>
<feature type="transmembrane region" description="Helical" evidence="6">
    <location>
        <begin position="156"/>
        <end position="177"/>
    </location>
</feature>
<keyword evidence="4 6" id="KW-1133">Transmembrane helix</keyword>
<keyword evidence="3 6" id="KW-0812">Transmembrane</keyword>
<protein>
    <recommendedName>
        <fullName evidence="7">EamA domain-containing protein</fullName>
    </recommendedName>
</protein>
<feature type="transmembrane region" description="Helical" evidence="6">
    <location>
        <begin position="214"/>
        <end position="238"/>
    </location>
</feature>
<evidence type="ECO:0000256" key="1">
    <source>
        <dbReference type="ARBA" id="ARBA00004651"/>
    </source>
</evidence>
<dbReference type="Pfam" id="PF00892">
    <property type="entry name" value="EamA"/>
    <property type="match status" value="2"/>
</dbReference>
<feature type="transmembrane region" description="Helical" evidence="6">
    <location>
        <begin position="44"/>
        <end position="63"/>
    </location>
</feature>
<reference evidence="9" key="1">
    <citation type="submission" date="2013-06" db="EMBL/GenBank/DDBJ databases">
        <title>Complete Genome Sequence of Hyperthermophilic Palaeococcus pacificus DY20341T, Isolated from a Deep-Sea Hydrothermal Sediments.</title>
        <authorList>
            <person name="Zeng X."/>
            <person name="Shao Z."/>
        </authorList>
    </citation>
    <scope>NUCLEOTIDE SEQUENCE [LARGE SCALE GENOMIC DNA]</scope>
    <source>
        <strain evidence="9">DY20341</strain>
    </source>
</reference>
<evidence type="ECO:0000256" key="4">
    <source>
        <dbReference type="ARBA" id="ARBA00022989"/>
    </source>
</evidence>
<evidence type="ECO:0000259" key="7">
    <source>
        <dbReference type="Pfam" id="PF00892"/>
    </source>
</evidence>
<dbReference type="GO" id="GO:0005886">
    <property type="term" value="C:plasma membrane"/>
    <property type="evidence" value="ECO:0007669"/>
    <property type="project" value="UniProtKB-SubCell"/>
</dbReference>
<proteinExistence type="predicted"/>
<dbReference type="EMBL" id="CP006019">
    <property type="protein sequence ID" value="AIF69787.1"/>
    <property type="molecule type" value="Genomic_DNA"/>
</dbReference>
<keyword evidence="5 6" id="KW-0472">Membrane</keyword>